<dbReference type="Pfam" id="PF02518">
    <property type="entry name" value="HATPase_c"/>
    <property type="match status" value="1"/>
</dbReference>
<reference evidence="18" key="1">
    <citation type="journal article" date="2019" name="Int. J. Syst. Evol. Microbiol.">
        <title>The Global Catalogue of Microorganisms (GCM) 10K type strain sequencing project: providing services to taxonomists for standard genome sequencing and annotation.</title>
        <authorList>
            <consortium name="The Broad Institute Genomics Platform"/>
            <consortium name="The Broad Institute Genome Sequencing Center for Infectious Disease"/>
            <person name="Wu L."/>
            <person name="Ma J."/>
        </authorList>
    </citation>
    <scope>NUCLEOTIDE SEQUENCE [LARGE SCALE GENOMIC DNA]</scope>
    <source>
        <strain evidence="18">CCUG 53270</strain>
    </source>
</reference>
<keyword evidence="13 14" id="KW-0472">Membrane</keyword>
<dbReference type="CDD" id="cd12914">
    <property type="entry name" value="PDC1_DGC_like"/>
    <property type="match status" value="1"/>
</dbReference>
<dbReference type="RefSeq" id="WP_345586568.1">
    <property type="nucleotide sequence ID" value="NZ_BAABJG010000004.1"/>
</dbReference>
<keyword evidence="6" id="KW-0808">Transferase</keyword>
<keyword evidence="5" id="KW-0597">Phosphoprotein</keyword>
<dbReference type="PANTHER" id="PTHR42878">
    <property type="entry name" value="TWO-COMPONENT HISTIDINE KINASE"/>
    <property type="match status" value="1"/>
</dbReference>
<sequence length="878" mass="98191">MKRLSMRLHLTITFAIVALIPILVLGTIQVQQIKNITNDYNKTQMQTTYRLADAVQTYTYYHRNAVETVAATISASSPPFRTRESMTLKLQSVKTNLPSFSRLFVVNRNGAVTSIYPDPGSGQQPALFGIDVRNRDYFNQVKASESTTITPLFRGIEGANKPAIAIAAPVYNEQKQWDGLIVGVLDMQAVAQLVTKYDYGTDAYPVVLDASGKAIYHPDGELTDSLTDLSNEPSVQEARAKKQGQGIYRSGVNRADELVSYTTIPDLDWTVLVARSYKAVNAAFTDSLRTTFLLLVITLLLTVIVGTLLAKRLTHTIHALVGYTRRLTDEVFPEPDRSITSRGVPYELHMLADHFTRMAGQIKENQRALIELNADLERRVAERTQSLLRKNQELEIVNTLLTPVPARKNANEVIEDSMVQLRRLIHQEIRLRLFPHTGSSGLGRFKGWEDETQASADVPDADRSVSVIPIQTGSLALGELVVHSDTDTLSDSDRKFLHTLSGTIAILVQNDMLLDSIRHEHATLNAVLESMSDAIVLIDTNRRVVYFNRRMTDMFGLKPTELLEMPEEELFHVMTGLLPEPDEDWTSFTQKQRPHAKFKAIGTGGKERFISVAAFQVSSGENSFGRGYVWRDITKEHEVDALKNDLISLASHEFKTPITSIRGSVETLLRPDASWDEDFKQELLEGIREDIGRIQDLIDEWLDISKIEAGALRVHLQPVRVQSIVQSAIERMPQHTGALHAAFELELGDDLPLLFADRLRLEQVLVNLFTNAIRYNQRQPVIRLSATTDDRFVHIRVQDNGIGIEPEHLEHIFDRFYRVDVSSSRHTGGTGLGLAISKGIIEAHGGAIHVESTPGAGSVFTLSVPKYEWKNGDGHEEA</sequence>
<dbReference type="SMART" id="SM00091">
    <property type="entry name" value="PAS"/>
    <property type="match status" value="1"/>
</dbReference>
<dbReference type="Gene3D" id="1.10.287.130">
    <property type="match status" value="1"/>
</dbReference>
<dbReference type="PRINTS" id="PR00344">
    <property type="entry name" value="BCTRLSENSOR"/>
</dbReference>
<dbReference type="InterPro" id="IPR036097">
    <property type="entry name" value="HisK_dim/P_sf"/>
</dbReference>
<evidence type="ECO:0000256" key="4">
    <source>
        <dbReference type="ARBA" id="ARBA00022475"/>
    </source>
</evidence>
<dbReference type="InterPro" id="IPR003661">
    <property type="entry name" value="HisK_dim/P_dom"/>
</dbReference>
<dbReference type="InterPro" id="IPR000014">
    <property type="entry name" value="PAS"/>
</dbReference>
<dbReference type="InterPro" id="IPR050351">
    <property type="entry name" value="BphY/WalK/GraS-like"/>
</dbReference>
<dbReference type="PANTHER" id="PTHR42878:SF7">
    <property type="entry name" value="SENSOR HISTIDINE KINASE GLRK"/>
    <property type="match status" value="1"/>
</dbReference>
<keyword evidence="7 14" id="KW-0812">Transmembrane</keyword>
<evidence type="ECO:0000256" key="12">
    <source>
        <dbReference type="ARBA" id="ARBA00023012"/>
    </source>
</evidence>
<dbReference type="InterPro" id="IPR036890">
    <property type="entry name" value="HATPase_C_sf"/>
</dbReference>
<dbReference type="EC" id="2.7.13.3" evidence="3"/>
<evidence type="ECO:0000256" key="2">
    <source>
        <dbReference type="ARBA" id="ARBA00004651"/>
    </source>
</evidence>
<accession>A0ABW3UY23</accession>
<dbReference type="Proteomes" id="UP001597180">
    <property type="component" value="Unassembled WGS sequence"/>
</dbReference>
<dbReference type="CDD" id="cd00082">
    <property type="entry name" value="HisKA"/>
    <property type="match status" value="1"/>
</dbReference>
<protein>
    <recommendedName>
        <fullName evidence="3">histidine kinase</fullName>
        <ecNumber evidence="3">2.7.13.3</ecNumber>
    </recommendedName>
</protein>
<evidence type="ECO:0000256" key="1">
    <source>
        <dbReference type="ARBA" id="ARBA00000085"/>
    </source>
</evidence>
<dbReference type="PROSITE" id="PS50112">
    <property type="entry name" value="PAS"/>
    <property type="match status" value="1"/>
</dbReference>
<feature type="domain" description="Histidine kinase" evidence="15">
    <location>
        <begin position="649"/>
        <end position="868"/>
    </location>
</feature>
<dbReference type="Gene3D" id="3.30.450.20">
    <property type="entry name" value="PAS domain"/>
    <property type="match status" value="2"/>
</dbReference>
<dbReference type="Pfam" id="PF13188">
    <property type="entry name" value="PAS_8"/>
    <property type="match status" value="1"/>
</dbReference>
<evidence type="ECO:0000313" key="18">
    <source>
        <dbReference type="Proteomes" id="UP001597180"/>
    </source>
</evidence>
<evidence type="ECO:0000256" key="7">
    <source>
        <dbReference type="ARBA" id="ARBA00022692"/>
    </source>
</evidence>
<dbReference type="InterPro" id="IPR005467">
    <property type="entry name" value="His_kinase_dom"/>
</dbReference>
<keyword evidence="18" id="KW-1185">Reference proteome</keyword>
<keyword evidence="10 17" id="KW-0067">ATP-binding</keyword>
<keyword evidence="8" id="KW-0547">Nucleotide-binding</keyword>
<dbReference type="EMBL" id="JBHTLU010000045">
    <property type="protein sequence ID" value="MFD1224385.1"/>
    <property type="molecule type" value="Genomic_DNA"/>
</dbReference>
<evidence type="ECO:0000256" key="10">
    <source>
        <dbReference type="ARBA" id="ARBA00022840"/>
    </source>
</evidence>
<name>A0ABW3UY23_9BACL</name>
<dbReference type="NCBIfam" id="TIGR00229">
    <property type="entry name" value="sensory_box"/>
    <property type="match status" value="1"/>
</dbReference>
<evidence type="ECO:0000256" key="6">
    <source>
        <dbReference type="ARBA" id="ARBA00022679"/>
    </source>
</evidence>
<proteinExistence type="predicted"/>
<dbReference type="InterPro" id="IPR004358">
    <property type="entry name" value="Sig_transdc_His_kin-like_C"/>
</dbReference>
<dbReference type="InterPro" id="IPR003594">
    <property type="entry name" value="HATPase_dom"/>
</dbReference>
<evidence type="ECO:0000256" key="9">
    <source>
        <dbReference type="ARBA" id="ARBA00022777"/>
    </source>
</evidence>
<feature type="domain" description="PAS" evidence="16">
    <location>
        <begin position="520"/>
        <end position="572"/>
    </location>
</feature>
<evidence type="ECO:0000256" key="5">
    <source>
        <dbReference type="ARBA" id="ARBA00022553"/>
    </source>
</evidence>
<organism evidence="17 18">
    <name type="scientific">Paenibacillus vulneris</name>
    <dbReference type="NCBI Taxonomy" id="1133364"/>
    <lineage>
        <taxon>Bacteria</taxon>
        <taxon>Bacillati</taxon>
        <taxon>Bacillota</taxon>
        <taxon>Bacilli</taxon>
        <taxon>Bacillales</taxon>
        <taxon>Paenibacillaceae</taxon>
        <taxon>Paenibacillus</taxon>
    </lineage>
</organism>
<dbReference type="SMART" id="SM00387">
    <property type="entry name" value="HATPase_c"/>
    <property type="match status" value="1"/>
</dbReference>
<dbReference type="Pfam" id="PF00512">
    <property type="entry name" value="HisKA"/>
    <property type="match status" value="1"/>
</dbReference>
<keyword evidence="9" id="KW-0418">Kinase</keyword>
<evidence type="ECO:0000259" key="16">
    <source>
        <dbReference type="PROSITE" id="PS50112"/>
    </source>
</evidence>
<dbReference type="GO" id="GO:0005524">
    <property type="term" value="F:ATP binding"/>
    <property type="evidence" value="ECO:0007669"/>
    <property type="project" value="UniProtKB-KW"/>
</dbReference>
<keyword evidence="4" id="KW-1003">Cell membrane</keyword>
<evidence type="ECO:0000259" key="15">
    <source>
        <dbReference type="PROSITE" id="PS50109"/>
    </source>
</evidence>
<feature type="transmembrane region" description="Helical" evidence="14">
    <location>
        <begin position="292"/>
        <end position="310"/>
    </location>
</feature>
<keyword evidence="11 14" id="KW-1133">Transmembrane helix</keyword>
<evidence type="ECO:0000256" key="13">
    <source>
        <dbReference type="ARBA" id="ARBA00023136"/>
    </source>
</evidence>
<comment type="subcellular location">
    <subcellularLocation>
        <location evidence="2">Cell membrane</location>
        <topology evidence="2">Multi-pass membrane protein</topology>
    </subcellularLocation>
</comment>
<dbReference type="PROSITE" id="PS50109">
    <property type="entry name" value="HIS_KIN"/>
    <property type="match status" value="1"/>
</dbReference>
<dbReference type="Gene3D" id="6.10.340.10">
    <property type="match status" value="1"/>
</dbReference>
<dbReference type="CDD" id="cd12912">
    <property type="entry name" value="PDC2_MCP_like"/>
    <property type="match status" value="1"/>
</dbReference>
<evidence type="ECO:0000313" key="17">
    <source>
        <dbReference type="EMBL" id="MFD1224385.1"/>
    </source>
</evidence>
<evidence type="ECO:0000256" key="8">
    <source>
        <dbReference type="ARBA" id="ARBA00022741"/>
    </source>
</evidence>
<comment type="catalytic activity">
    <reaction evidence="1">
        <text>ATP + protein L-histidine = ADP + protein N-phospho-L-histidine.</text>
        <dbReference type="EC" id="2.7.13.3"/>
    </reaction>
</comment>
<keyword evidence="12" id="KW-0902">Two-component regulatory system</keyword>
<evidence type="ECO:0000256" key="14">
    <source>
        <dbReference type="SAM" id="Phobius"/>
    </source>
</evidence>
<evidence type="ECO:0000256" key="3">
    <source>
        <dbReference type="ARBA" id="ARBA00012438"/>
    </source>
</evidence>
<comment type="caution">
    <text evidence="17">The sequence shown here is derived from an EMBL/GenBank/DDBJ whole genome shotgun (WGS) entry which is preliminary data.</text>
</comment>
<dbReference type="Pfam" id="PF02743">
    <property type="entry name" value="dCache_1"/>
    <property type="match status" value="1"/>
</dbReference>
<dbReference type="InterPro" id="IPR033479">
    <property type="entry name" value="dCache_1"/>
</dbReference>
<dbReference type="SUPFAM" id="SSF55874">
    <property type="entry name" value="ATPase domain of HSP90 chaperone/DNA topoisomerase II/histidine kinase"/>
    <property type="match status" value="1"/>
</dbReference>
<dbReference type="SUPFAM" id="SSF55785">
    <property type="entry name" value="PYP-like sensor domain (PAS domain)"/>
    <property type="match status" value="1"/>
</dbReference>
<dbReference type="SUPFAM" id="SSF47384">
    <property type="entry name" value="Homodimeric domain of signal transducing histidine kinase"/>
    <property type="match status" value="1"/>
</dbReference>
<dbReference type="InterPro" id="IPR035965">
    <property type="entry name" value="PAS-like_dom_sf"/>
</dbReference>
<dbReference type="Gene3D" id="3.30.565.10">
    <property type="entry name" value="Histidine kinase-like ATPase, C-terminal domain"/>
    <property type="match status" value="1"/>
</dbReference>
<evidence type="ECO:0000256" key="11">
    <source>
        <dbReference type="ARBA" id="ARBA00022989"/>
    </source>
</evidence>
<gene>
    <name evidence="17" type="ORF">ACFQ4B_30190</name>
</gene>
<dbReference type="CDD" id="cd00075">
    <property type="entry name" value="HATPase"/>
    <property type="match status" value="1"/>
</dbReference>
<dbReference type="SMART" id="SM00388">
    <property type="entry name" value="HisKA"/>
    <property type="match status" value="1"/>
</dbReference>